<dbReference type="RefSeq" id="WP_133581512.1">
    <property type="nucleotide sequence ID" value="NZ_SNYJ01000016.1"/>
</dbReference>
<comment type="catalytic activity">
    <reaction evidence="6">
        <text>L-threonyl-[protein] + ATP = O-phospho-L-threonyl-[protein] + ADP + H(+)</text>
        <dbReference type="Rhea" id="RHEA:46608"/>
        <dbReference type="Rhea" id="RHEA-COMP:11060"/>
        <dbReference type="Rhea" id="RHEA-COMP:11605"/>
        <dbReference type="ChEBI" id="CHEBI:15378"/>
        <dbReference type="ChEBI" id="CHEBI:30013"/>
        <dbReference type="ChEBI" id="CHEBI:30616"/>
        <dbReference type="ChEBI" id="CHEBI:61977"/>
        <dbReference type="ChEBI" id="CHEBI:456216"/>
        <dbReference type="EC" id="2.7.11.1"/>
    </reaction>
</comment>
<dbReference type="Proteomes" id="UP000295632">
    <property type="component" value="Unassembled WGS sequence"/>
</dbReference>
<evidence type="ECO:0000256" key="4">
    <source>
        <dbReference type="ARBA" id="ARBA00022777"/>
    </source>
</evidence>
<evidence type="ECO:0000256" key="2">
    <source>
        <dbReference type="ARBA" id="ARBA00022679"/>
    </source>
</evidence>
<accession>A0A4V3D4M1</accession>
<feature type="domain" description="Histidine kinase/HSP90-like ATPase" evidence="7">
    <location>
        <begin position="12"/>
        <end position="141"/>
    </location>
</feature>
<dbReference type="OrthoDB" id="9798941at2"/>
<dbReference type="GO" id="GO:0005524">
    <property type="term" value="F:ATP binding"/>
    <property type="evidence" value="ECO:0007669"/>
    <property type="project" value="UniProtKB-KW"/>
</dbReference>
<dbReference type="GO" id="GO:0016989">
    <property type="term" value="F:sigma factor antagonist activity"/>
    <property type="evidence" value="ECO:0007669"/>
    <property type="project" value="InterPro"/>
</dbReference>
<dbReference type="EMBL" id="SNYJ01000016">
    <property type="protein sequence ID" value="TDQ36717.1"/>
    <property type="molecule type" value="Genomic_DNA"/>
</dbReference>
<evidence type="ECO:0000313" key="9">
    <source>
        <dbReference type="Proteomes" id="UP000295632"/>
    </source>
</evidence>
<dbReference type="GO" id="GO:0106310">
    <property type="term" value="F:protein serine kinase activity"/>
    <property type="evidence" value="ECO:0007669"/>
    <property type="project" value="RHEA"/>
</dbReference>
<dbReference type="Gene3D" id="3.30.565.10">
    <property type="entry name" value="Histidine kinase-like ATPase, C-terminal domain"/>
    <property type="match status" value="1"/>
</dbReference>
<dbReference type="PANTHER" id="PTHR35526:SF9">
    <property type="entry name" value="SERINE-PROTEIN KINASE RSBW"/>
    <property type="match status" value="1"/>
</dbReference>
<evidence type="ECO:0000256" key="5">
    <source>
        <dbReference type="ARBA" id="ARBA00022840"/>
    </source>
</evidence>
<keyword evidence="3 6" id="KW-0547">Nucleotide-binding</keyword>
<sequence length="161" mass="17701">MKEVFDFVEMTIPAKPEYVGVVRLTVSGVANRMGFNYEEIEDVKVALSEACTNAVHHAYQDDEDGEIKIGFGVYEDRLELMVSDSGKSIDLNGIKKKLGPVSTDTPVDHLTEGGLGLFLIDTLMDKVELTSEAGVVVLMTKFLERDEVEDSVDTISAPQQN</sequence>
<dbReference type="NCBIfam" id="TIGR01924">
    <property type="entry name" value="rsbW_low_gc"/>
    <property type="match status" value="1"/>
</dbReference>
<evidence type="ECO:0000256" key="6">
    <source>
        <dbReference type="HAMAP-Rule" id="MF_00638"/>
    </source>
</evidence>
<keyword evidence="1 6" id="KW-0723">Serine/threonine-protein kinase</keyword>
<gene>
    <name evidence="6" type="primary">rsbW</name>
    <name evidence="8" type="ORF">EV213_11615</name>
</gene>
<dbReference type="InterPro" id="IPR010193">
    <property type="entry name" value="RsbW"/>
</dbReference>
<dbReference type="NCBIfam" id="NF003144">
    <property type="entry name" value="PRK04069.1"/>
    <property type="match status" value="1"/>
</dbReference>
<evidence type="ECO:0000256" key="3">
    <source>
        <dbReference type="ARBA" id="ARBA00022741"/>
    </source>
</evidence>
<reference evidence="8 9" key="1">
    <citation type="submission" date="2019-03" db="EMBL/GenBank/DDBJ databases">
        <title>Genomic Encyclopedia of Type Strains, Phase IV (KMG-IV): sequencing the most valuable type-strain genomes for metagenomic binning, comparative biology and taxonomic classification.</title>
        <authorList>
            <person name="Goeker M."/>
        </authorList>
    </citation>
    <scope>NUCLEOTIDE SEQUENCE [LARGE SCALE GENOMIC DNA]</scope>
    <source>
        <strain evidence="8 9">DSM 28697</strain>
    </source>
</reference>
<organism evidence="8 9">
    <name type="scientific">Aureibacillus halotolerans</name>
    <dbReference type="NCBI Taxonomy" id="1508390"/>
    <lineage>
        <taxon>Bacteria</taxon>
        <taxon>Bacillati</taxon>
        <taxon>Bacillota</taxon>
        <taxon>Bacilli</taxon>
        <taxon>Bacillales</taxon>
        <taxon>Bacillaceae</taxon>
        <taxon>Aureibacillus</taxon>
    </lineage>
</organism>
<dbReference type="InterPro" id="IPR036890">
    <property type="entry name" value="HATPase_C_sf"/>
</dbReference>
<evidence type="ECO:0000256" key="1">
    <source>
        <dbReference type="ARBA" id="ARBA00022527"/>
    </source>
</evidence>
<dbReference type="Pfam" id="PF13581">
    <property type="entry name" value="HATPase_c_2"/>
    <property type="match status" value="1"/>
</dbReference>
<dbReference type="GO" id="GO:0004674">
    <property type="term" value="F:protein serine/threonine kinase activity"/>
    <property type="evidence" value="ECO:0007669"/>
    <property type="project" value="UniProtKB-KW"/>
</dbReference>
<keyword evidence="5 6" id="KW-0067">ATP-binding</keyword>
<comment type="similarity">
    <text evidence="6">Belongs to the anti-sigma-factor family.</text>
</comment>
<protein>
    <recommendedName>
        <fullName evidence="6">Serine-protein kinase RsbW</fullName>
        <ecNumber evidence="6">2.7.11.1</ecNumber>
    </recommendedName>
    <alternativeName>
        <fullName evidence="6">Anti-sigma-B factor</fullName>
    </alternativeName>
    <alternativeName>
        <fullName evidence="6">Sigma-B negative effector RsbW</fullName>
    </alternativeName>
</protein>
<dbReference type="AlphaFoldDB" id="A0A4V3D4M1"/>
<dbReference type="SUPFAM" id="SSF55874">
    <property type="entry name" value="ATPase domain of HSP90 chaperone/DNA topoisomerase II/histidine kinase"/>
    <property type="match status" value="1"/>
</dbReference>
<proteinExistence type="inferred from homology"/>
<comment type="function">
    <text evidence="6">Negative regulator of sigma-B activity. Phosphorylates and inactivates its specific antagonist protein, RsbV. Upon phosphorylation of RsbV, RsbW is released and binds to sigma-B, thereby blocking its ability to form an RNA polymerase holoenzyme (E-sigma-B).</text>
</comment>
<keyword evidence="4 6" id="KW-0418">Kinase</keyword>
<dbReference type="EC" id="2.7.11.1" evidence="6"/>
<comment type="caution">
    <text evidence="8">The sequence shown here is derived from an EMBL/GenBank/DDBJ whole genome shotgun (WGS) entry which is preliminary data.</text>
</comment>
<evidence type="ECO:0000259" key="7">
    <source>
        <dbReference type="Pfam" id="PF13581"/>
    </source>
</evidence>
<keyword evidence="9" id="KW-1185">Reference proteome</keyword>
<name>A0A4V3D4M1_9BACI</name>
<dbReference type="CDD" id="cd16936">
    <property type="entry name" value="HATPase_RsbW-like"/>
    <property type="match status" value="1"/>
</dbReference>
<dbReference type="HAMAP" id="MF_00638">
    <property type="entry name" value="Anti_sigma_B"/>
    <property type="match status" value="1"/>
</dbReference>
<dbReference type="InterPro" id="IPR050267">
    <property type="entry name" value="Anti-sigma-factor_SerPK"/>
</dbReference>
<dbReference type="PANTHER" id="PTHR35526">
    <property type="entry name" value="ANTI-SIGMA-F FACTOR RSBW-RELATED"/>
    <property type="match status" value="1"/>
</dbReference>
<keyword evidence="2 6" id="KW-0808">Transferase</keyword>
<comment type="catalytic activity">
    <reaction evidence="6">
        <text>L-seryl-[protein] + ATP = O-phospho-L-seryl-[protein] + ADP + H(+)</text>
        <dbReference type="Rhea" id="RHEA:17989"/>
        <dbReference type="Rhea" id="RHEA-COMP:9863"/>
        <dbReference type="Rhea" id="RHEA-COMP:11604"/>
        <dbReference type="ChEBI" id="CHEBI:15378"/>
        <dbReference type="ChEBI" id="CHEBI:29999"/>
        <dbReference type="ChEBI" id="CHEBI:30616"/>
        <dbReference type="ChEBI" id="CHEBI:83421"/>
        <dbReference type="ChEBI" id="CHEBI:456216"/>
        <dbReference type="EC" id="2.7.11.1"/>
    </reaction>
</comment>
<dbReference type="InterPro" id="IPR003594">
    <property type="entry name" value="HATPase_dom"/>
</dbReference>
<evidence type="ECO:0000313" key="8">
    <source>
        <dbReference type="EMBL" id="TDQ36717.1"/>
    </source>
</evidence>